<proteinExistence type="predicted"/>
<dbReference type="PROSITE" id="PS51352">
    <property type="entry name" value="THIOREDOXIN_2"/>
    <property type="match status" value="1"/>
</dbReference>
<accession>A0A327QG00</accession>
<comment type="caution">
    <text evidence="4">The sequence shown here is derived from an EMBL/GenBank/DDBJ whole genome shotgun (WGS) entry which is preliminary data.</text>
</comment>
<gene>
    <name evidence="4" type="ORF">LX64_03582</name>
</gene>
<feature type="domain" description="Thioredoxin" evidence="3">
    <location>
        <begin position="12"/>
        <end position="160"/>
    </location>
</feature>
<name>A0A327QG00_9BACT</name>
<organism evidence="4 5">
    <name type="scientific">Chitinophaga skermanii</name>
    <dbReference type="NCBI Taxonomy" id="331697"/>
    <lineage>
        <taxon>Bacteria</taxon>
        <taxon>Pseudomonadati</taxon>
        <taxon>Bacteroidota</taxon>
        <taxon>Chitinophagia</taxon>
        <taxon>Chitinophagales</taxon>
        <taxon>Chitinophagaceae</taxon>
        <taxon>Chitinophaga</taxon>
    </lineage>
</organism>
<dbReference type="Gene3D" id="3.40.30.10">
    <property type="entry name" value="Glutaredoxin"/>
    <property type="match status" value="1"/>
</dbReference>
<sequence>MKKLFFLLLVIALPFVKANAQTVPTADEVLKTASAKAAKEKKNVFVLFHASWCGWCHKMDTVFAKPGVKELIGKSYVVEHLTVKESPQNKHLENPGAEALMAKYNGDKSGIPFWLVFDPTGKLIADSFMRPAGADLNSAGDNIGCPATDEEVAAFEAVLKKSTKLDEKQIAQISAAFRAASPKRS</sequence>
<dbReference type="RefSeq" id="WP_111598992.1">
    <property type="nucleotide sequence ID" value="NZ_QLLL01000006.1"/>
</dbReference>
<dbReference type="InterPro" id="IPR036249">
    <property type="entry name" value="Thioredoxin-like_sf"/>
</dbReference>
<protein>
    <submittedName>
        <fullName evidence="4">Thioredoxin-like protein</fullName>
    </submittedName>
</protein>
<feature type="chain" id="PRO_5016438246" evidence="2">
    <location>
        <begin position="21"/>
        <end position="185"/>
    </location>
</feature>
<evidence type="ECO:0000313" key="5">
    <source>
        <dbReference type="Proteomes" id="UP000249547"/>
    </source>
</evidence>
<dbReference type="AlphaFoldDB" id="A0A327QG00"/>
<keyword evidence="1" id="KW-0676">Redox-active center</keyword>
<feature type="signal peptide" evidence="2">
    <location>
        <begin position="1"/>
        <end position="20"/>
    </location>
</feature>
<dbReference type="OrthoDB" id="120730at2"/>
<dbReference type="InterPro" id="IPR017937">
    <property type="entry name" value="Thioredoxin_CS"/>
</dbReference>
<reference evidence="4 5" key="1">
    <citation type="submission" date="2018-06" db="EMBL/GenBank/DDBJ databases">
        <title>Genomic Encyclopedia of Archaeal and Bacterial Type Strains, Phase II (KMG-II): from individual species to whole genera.</title>
        <authorList>
            <person name="Goeker M."/>
        </authorList>
    </citation>
    <scope>NUCLEOTIDE SEQUENCE [LARGE SCALE GENOMIC DNA]</scope>
    <source>
        <strain evidence="4 5">DSM 23857</strain>
    </source>
</reference>
<evidence type="ECO:0000313" key="4">
    <source>
        <dbReference type="EMBL" id="RAJ02562.1"/>
    </source>
</evidence>
<dbReference type="PROSITE" id="PS00194">
    <property type="entry name" value="THIOREDOXIN_1"/>
    <property type="match status" value="1"/>
</dbReference>
<evidence type="ECO:0000259" key="3">
    <source>
        <dbReference type="PROSITE" id="PS51352"/>
    </source>
</evidence>
<keyword evidence="5" id="KW-1185">Reference proteome</keyword>
<evidence type="ECO:0000256" key="2">
    <source>
        <dbReference type="SAM" id="SignalP"/>
    </source>
</evidence>
<dbReference type="InterPro" id="IPR013766">
    <property type="entry name" value="Thioredoxin_domain"/>
</dbReference>
<dbReference type="Proteomes" id="UP000249547">
    <property type="component" value="Unassembled WGS sequence"/>
</dbReference>
<evidence type="ECO:0000256" key="1">
    <source>
        <dbReference type="ARBA" id="ARBA00023284"/>
    </source>
</evidence>
<dbReference type="SUPFAM" id="SSF52833">
    <property type="entry name" value="Thioredoxin-like"/>
    <property type="match status" value="1"/>
</dbReference>
<dbReference type="EMBL" id="QLLL01000006">
    <property type="protein sequence ID" value="RAJ02562.1"/>
    <property type="molecule type" value="Genomic_DNA"/>
</dbReference>
<keyword evidence="2" id="KW-0732">Signal</keyword>
<dbReference type="Pfam" id="PF13899">
    <property type="entry name" value="Thioredoxin_7"/>
    <property type="match status" value="1"/>
</dbReference>